<dbReference type="EMBL" id="CAXAMM010000936">
    <property type="protein sequence ID" value="CAK8989685.1"/>
    <property type="molecule type" value="Genomic_DNA"/>
</dbReference>
<dbReference type="InterPro" id="IPR011992">
    <property type="entry name" value="EF-hand-dom_pair"/>
</dbReference>
<name>A0ABP0HHX0_9DINO</name>
<evidence type="ECO:0000313" key="5">
    <source>
        <dbReference type="Proteomes" id="UP001642464"/>
    </source>
</evidence>
<dbReference type="Proteomes" id="UP001642464">
    <property type="component" value="Unassembled WGS sequence"/>
</dbReference>
<feature type="compositionally biased region" description="Polar residues" evidence="2">
    <location>
        <begin position="184"/>
        <end position="196"/>
    </location>
</feature>
<comment type="caution">
    <text evidence="4">The sequence shown here is derived from an EMBL/GenBank/DDBJ whole genome shotgun (WGS) entry which is preliminary data.</text>
</comment>
<keyword evidence="1" id="KW-0106">Calcium</keyword>
<dbReference type="InterPro" id="IPR002048">
    <property type="entry name" value="EF_hand_dom"/>
</dbReference>
<sequence length="929" mass="105459">MSHSRSPMPHLAMRQTTGSWKPAQGREKSRWQLPQAVRGVHSGAELFPEKSSLVQRSMLGTSTGDFKRRKPRTKAAAIHNVLAQVASSKTKLPHWPRPVESRSAGTLPRAVKEEDMRRTPSHPVKLPSTSMPSPMASMAPSQPWQPSQPPPQPAAQQELTEPVKESAEPVPGANGRQGGKPENTETPQASLAQTTPVGKEGSNCDLPEPIKWRAGSLVPSVADCLDRYYADLVPAEDVQRMRVIFSRFANSNFEVAKEDLPEMLRRLCFFLVSGDQCNQIAKEATNFEALDFNDFQDFYERYAQYERRMMHVRLKRWRPNPSAREDADFPLQNIRTLLRSFSVVCTADAFNSIREVAGLKRHDCDHSIALIRFLAGYRSCEGFTVTELQRLTQAFHHCESDVVNLGPEGRLIRPSELARGLLHFGGLYCIDHLQALIDSQSHHFQEKTHGICFFEFLVNARLLRQMELSEVAGYFQNLDTDKDGYIWGQDLQDLCKPLGFSLLTAELNELQGDQGISADSQLSLDDAFNFIMHVREKNGFTAGERQEFLKTFDHFCKANREMPTLQVMELLDWQGFKNRVEDVRKMVQQVDFNENGTMDETEYLRLMRLQKEIKLSVYRKVYEQQELASKALTKEALSEALDEADLHVPPRLVEDTFLKCVAEQGQVSAGITWDTWVKAAEQSRKLIPVENRKQASFTDAELQQLRTAFDLQSSDGCVSKGQLLWMLADSGMPVNKASGRRDLYLSLDRARRKALEAGVAEEEVGRPRSPNIRFFPVVHLARAFLKNTQQKVLEREEAAMRAVRFSSAEVIELRSLFESEAQECVKEDLQERLEGDETRKRSLGTVIRLLGQEARVPTSKVILMTARIGARIKISQKEELYSKIRELCVQDPGETHRGIDFPCFLQLMQWMLDCNFGEINEAAERSIKN</sequence>
<feature type="region of interest" description="Disordered" evidence="2">
    <location>
        <begin position="88"/>
        <end position="206"/>
    </location>
</feature>
<evidence type="ECO:0000256" key="1">
    <source>
        <dbReference type="ARBA" id="ARBA00022837"/>
    </source>
</evidence>
<gene>
    <name evidence="4" type="ORF">SCF082_LOCUS1919</name>
</gene>
<feature type="domain" description="EF-hand" evidence="3">
    <location>
        <begin position="466"/>
        <end position="501"/>
    </location>
</feature>
<feature type="region of interest" description="Disordered" evidence="2">
    <location>
        <begin position="1"/>
        <end position="31"/>
    </location>
</feature>
<evidence type="ECO:0000313" key="4">
    <source>
        <dbReference type="EMBL" id="CAK8989685.1"/>
    </source>
</evidence>
<protein>
    <submittedName>
        <fullName evidence="4">Calcium-binding protein 1 (CaBP1) (Caldendrin)</fullName>
    </submittedName>
</protein>
<feature type="compositionally biased region" description="Low complexity" evidence="2">
    <location>
        <begin position="127"/>
        <end position="145"/>
    </location>
</feature>
<dbReference type="SUPFAM" id="SSF47473">
    <property type="entry name" value="EF-hand"/>
    <property type="match status" value="2"/>
</dbReference>
<feature type="domain" description="EF-hand" evidence="3">
    <location>
        <begin position="578"/>
        <end position="613"/>
    </location>
</feature>
<dbReference type="PROSITE" id="PS00018">
    <property type="entry name" value="EF_HAND_1"/>
    <property type="match status" value="1"/>
</dbReference>
<evidence type="ECO:0000256" key="2">
    <source>
        <dbReference type="SAM" id="MobiDB-lite"/>
    </source>
</evidence>
<dbReference type="PROSITE" id="PS50222">
    <property type="entry name" value="EF_HAND_2"/>
    <property type="match status" value="2"/>
</dbReference>
<proteinExistence type="predicted"/>
<evidence type="ECO:0000259" key="3">
    <source>
        <dbReference type="PROSITE" id="PS50222"/>
    </source>
</evidence>
<keyword evidence="5" id="KW-1185">Reference proteome</keyword>
<dbReference type="Gene3D" id="1.10.238.10">
    <property type="entry name" value="EF-hand"/>
    <property type="match status" value="2"/>
</dbReference>
<dbReference type="SMART" id="SM00054">
    <property type="entry name" value="EFh"/>
    <property type="match status" value="2"/>
</dbReference>
<dbReference type="InterPro" id="IPR018247">
    <property type="entry name" value="EF_Hand_1_Ca_BS"/>
</dbReference>
<reference evidence="4 5" key="1">
    <citation type="submission" date="2024-02" db="EMBL/GenBank/DDBJ databases">
        <authorList>
            <person name="Chen Y."/>
            <person name="Shah S."/>
            <person name="Dougan E. K."/>
            <person name="Thang M."/>
            <person name="Chan C."/>
        </authorList>
    </citation>
    <scope>NUCLEOTIDE SEQUENCE [LARGE SCALE GENOMIC DNA]</scope>
</reference>
<accession>A0ABP0HHX0</accession>
<organism evidence="4 5">
    <name type="scientific">Durusdinium trenchii</name>
    <dbReference type="NCBI Taxonomy" id="1381693"/>
    <lineage>
        <taxon>Eukaryota</taxon>
        <taxon>Sar</taxon>
        <taxon>Alveolata</taxon>
        <taxon>Dinophyceae</taxon>
        <taxon>Suessiales</taxon>
        <taxon>Symbiodiniaceae</taxon>
        <taxon>Durusdinium</taxon>
    </lineage>
</organism>